<dbReference type="RefSeq" id="WP_290248532.1">
    <property type="nucleotide sequence ID" value="NZ_JAUFQT010000001.1"/>
</dbReference>
<dbReference type="InterPro" id="IPR018022">
    <property type="entry name" value="IPT"/>
</dbReference>
<dbReference type="Gene3D" id="3.40.50.300">
    <property type="entry name" value="P-loop containing nucleotide triphosphate hydrolases"/>
    <property type="match status" value="1"/>
</dbReference>
<evidence type="ECO:0000256" key="12">
    <source>
        <dbReference type="RuleBase" id="RU003784"/>
    </source>
</evidence>
<keyword evidence="8 10" id="KW-0460">Magnesium</keyword>
<dbReference type="Proteomes" id="UP001589654">
    <property type="component" value="Unassembled WGS sequence"/>
</dbReference>
<feature type="binding site" evidence="10">
    <location>
        <begin position="13"/>
        <end position="20"/>
    </location>
    <ligand>
        <name>ATP</name>
        <dbReference type="ChEBI" id="CHEBI:30616"/>
    </ligand>
</feature>
<dbReference type="Pfam" id="PF01715">
    <property type="entry name" value="IPPT"/>
    <property type="match status" value="1"/>
</dbReference>
<accession>A0ABV5J456</accession>
<evidence type="ECO:0000256" key="2">
    <source>
        <dbReference type="ARBA" id="ARBA00003213"/>
    </source>
</evidence>
<evidence type="ECO:0000256" key="3">
    <source>
        <dbReference type="ARBA" id="ARBA00005842"/>
    </source>
</evidence>
<keyword evidence="15" id="KW-1185">Reference proteome</keyword>
<dbReference type="HAMAP" id="MF_00185">
    <property type="entry name" value="IPP_trans"/>
    <property type="match status" value="1"/>
</dbReference>
<dbReference type="InterPro" id="IPR027417">
    <property type="entry name" value="P-loop_NTPase"/>
</dbReference>
<comment type="function">
    <text evidence="2 10 12">Catalyzes the transfer of a dimethylallyl group onto the adenine at position 37 in tRNAs that read codons beginning with uridine, leading to the formation of N6-(dimethylallyl)adenosine (i(6)A).</text>
</comment>
<comment type="catalytic activity">
    <reaction evidence="9 10 11">
        <text>adenosine(37) in tRNA + dimethylallyl diphosphate = N(6)-dimethylallyladenosine(37) in tRNA + diphosphate</text>
        <dbReference type="Rhea" id="RHEA:26482"/>
        <dbReference type="Rhea" id="RHEA-COMP:10162"/>
        <dbReference type="Rhea" id="RHEA-COMP:10375"/>
        <dbReference type="ChEBI" id="CHEBI:33019"/>
        <dbReference type="ChEBI" id="CHEBI:57623"/>
        <dbReference type="ChEBI" id="CHEBI:74411"/>
        <dbReference type="ChEBI" id="CHEBI:74415"/>
        <dbReference type="EC" id="2.5.1.75"/>
    </reaction>
</comment>
<reference evidence="14 15" key="1">
    <citation type="submission" date="2024-09" db="EMBL/GenBank/DDBJ databases">
        <authorList>
            <person name="Sun Q."/>
            <person name="Mori K."/>
        </authorList>
    </citation>
    <scope>NUCLEOTIDE SEQUENCE [LARGE SCALE GENOMIC DNA]</scope>
    <source>
        <strain evidence="14 15">CECT 7682</strain>
    </source>
</reference>
<evidence type="ECO:0000256" key="13">
    <source>
        <dbReference type="RuleBase" id="RU003785"/>
    </source>
</evidence>
<dbReference type="PANTHER" id="PTHR11088:SF60">
    <property type="entry name" value="TRNA DIMETHYLALLYLTRANSFERASE"/>
    <property type="match status" value="1"/>
</dbReference>
<dbReference type="NCBIfam" id="TIGR00174">
    <property type="entry name" value="miaA"/>
    <property type="match status" value="1"/>
</dbReference>
<evidence type="ECO:0000256" key="6">
    <source>
        <dbReference type="ARBA" id="ARBA00022741"/>
    </source>
</evidence>
<comment type="caution">
    <text evidence="10">Lacks conserved residue(s) required for the propagation of feature annotation.</text>
</comment>
<protein>
    <recommendedName>
        <fullName evidence="10">tRNA dimethylallyltransferase</fullName>
        <ecNumber evidence="10">2.5.1.75</ecNumber>
    </recommendedName>
    <alternativeName>
        <fullName evidence="10">Dimethylallyl diphosphate:tRNA dimethylallyltransferase</fullName>
        <shortName evidence="10">DMAPP:tRNA dimethylallyltransferase</shortName>
        <shortName evidence="10">DMATase</shortName>
    </alternativeName>
    <alternativeName>
        <fullName evidence="10">Isopentenyl-diphosphate:tRNA isopentenyltransferase</fullName>
        <shortName evidence="10">IPP transferase</shortName>
        <shortName evidence="10">IPPT</shortName>
        <shortName evidence="10">IPTase</shortName>
    </alternativeName>
</protein>
<feature type="region of interest" description="Interaction with substrate tRNA" evidence="10">
    <location>
        <begin position="38"/>
        <end position="41"/>
    </location>
</feature>
<feature type="site" description="Interaction with substrate tRNA" evidence="10">
    <location>
        <position position="126"/>
    </location>
</feature>
<dbReference type="EMBL" id="JBHMEW010000051">
    <property type="protein sequence ID" value="MFB9211603.1"/>
    <property type="molecule type" value="Genomic_DNA"/>
</dbReference>
<gene>
    <name evidence="10 14" type="primary">miaA</name>
    <name evidence="14" type="ORF">ACFFUR_07285</name>
</gene>
<dbReference type="GO" id="GO:0052381">
    <property type="term" value="F:tRNA dimethylallyltransferase activity"/>
    <property type="evidence" value="ECO:0007669"/>
    <property type="project" value="UniProtKB-EC"/>
</dbReference>
<evidence type="ECO:0000313" key="15">
    <source>
        <dbReference type="Proteomes" id="UP001589654"/>
    </source>
</evidence>
<comment type="similarity">
    <text evidence="3 10 13">Belongs to the IPP transferase family.</text>
</comment>
<dbReference type="Gene3D" id="1.10.20.140">
    <property type="match status" value="1"/>
</dbReference>
<keyword evidence="4 10" id="KW-0808">Transferase</keyword>
<dbReference type="PANTHER" id="PTHR11088">
    <property type="entry name" value="TRNA DIMETHYLALLYLTRANSFERASE"/>
    <property type="match status" value="1"/>
</dbReference>
<keyword evidence="5 10" id="KW-0819">tRNA processing</keyword>
<evidence type="ECO:0000256" key="1">
    <source>
        <dbReference type="ARBA" id="ARBA00001946"/>
    </source>
</evidence>
<feature type="site" description="Interaction with substrate tRNA" evidence="10">
    <location>
        <position position="104"/>
    </location>
</feature>
<evidence type="ECO:0000256" key="8">
    <source>
        <dbReference type="ARBA" id="ARBA00022842"/>
    </source>
</evidence>
<evidence type="ECO:0000256" key="9">
    <source>
        <dbReference type="ARBA" id="ARBA00049563"/>
    </source>
</evidence>
<keyword evidence="6 10" id="KW-0547">Nucleotide-binding</keyword>
<evidence type="ECO:0000256" key="5">
    <source>
        <dbReference type="ARBA" id="ARBA00022694"/>
    </source>
</evidence>
<dbReference type="SUPFAM" id="SSF52540">
    <property type="entry name" value="P-loop containing nucleoside triphosphate hydrolases"/>
    <property type="match status" value="1"/>
</dbReference>
<evidence type="ECO:0000313" key="14">
    <source>
        <dbReference type="EMBL" id="MFB9211603.1"/>
    </source>
</evidence>
<comment type="subunit">
    <text evidence="10">Monomer.</text>
</comment>
<comment type="cofactor">
    <cofactor evidence="1 10">
        <name>Mg(2+)</name>
        <dbReference type="ChEBI" id="CHEBI:18420"/>
    </cofactor>
</comment>
<comment type="caution">
    <text evidence="14">The sequence shown here is derived from an EMBL/GenBank/DDBJ whole genome shotgun (WGS) entry which is preliminary data.</text>
</comment>
<organism evidence="14 15">
    <name type="scientific">Echinicola jeungdonensis</name>
    <dbReference type="NCBI Taxonomy" id="709343"/>
    <lineage>
        <taxon>Bacteria</taxon>
        <taxon>Pseudomonadati</taxon>
        <taxon>Bacteroidota</taxon>
        <taxon>Cytophagia</taxon>
        <taxon>Cytophagales</taxon>
        <taxon>Cyclobacteriaceae</taxon>
        <taxon>Echinicola</taxon>
    </lineage>
</organism>
<evidence type="ECO:0000256" key="10">
    <source>
        <dbReference type="HAMAP-Rule" id="MF_00185"/>
    </source>
</evidence>
<feature type="binding site" evidence="10">
    <location>
        <begin position="15"/>
        <end position="20"/>
    </location>
    <ligand>
        <name>substrate</name>
    </ligand>
</feature>
<evidence type="ECO:0000256" key="4">
    <source>
        <dbReference type="ARBA" id="ARBA00022679"/>
    </source>
</evidence>
<evidence type="ECO:0000256" key="7">
    <source>
        <dbReference type="ARBA" id="ARBA00022840"/>
    </source>
</evidence>
<dbReference type="EC" id="2.5.1.75" evidence="10"/>
<sequence length="304" mass="35791">MVQKNKYLLVIAGPTAVGKTALCINLAKKFNTVIISSDSRQFFREMELGTAKPSQEELGLVPHYFINQLSIHDHYDVRDFEKEALHLLDQLFQEHDLIIMTGGSGLYFDAVCEGFDDIPSIDPEIRKYLNQLYEEMGIEAIQKKLSQLDPDYYAQVDKNNPQRLIRGCEVTMGTGKPFSIYRKKKKANRPFKIIKVGLERDRAELYERINWRMEEMIKAGLFEEAERLFPFKHLNALQTVGYSEIFGYLEGNYDREEAIRLLKRNSRRYAKRQMTWFRRDENMHWFHPQQIDQIASFVEDQMEV</sequence>
<name>A0ABV5J456_9BACT</name>
<feature type="region of interest" description="Interaction with substrate tRNA" evidence="10">
    <location>
        <begin position="162"/>
        <end position="166"/>
    </location>
</feature>
<evidence type="ECO:0000256" key="11">
    <source>
        <dbReference type="RuleBase" id="RU003783"/>
    </source>
</evidence>
<proteinExistence type="inferred from homology"/>
<dbReference type="InterPro" id="IPR039657">
    <property type="entry name" value="Dimethylallyltransferase"/>
</dbReference>
<keyword evidence="7 10" id="KW-0067">ATP-binding</keyword>